<feature type="chain" id="PRO_5005186275" description="DUF4136 domain-containing protein" evidence="1">
    <location>
        <begin position="26"/>
        <end position="210"/>
    </location>
</feature>
<protein>
    <recommendedName>
        <fullName evidence="2">DUF4136 domain-containing protein</fullName>
    </recommendedName>
</protein>
<dbReference type="STRING" id="543877.AM2010_2654"/>
<reference evidence="3 4" key="1">
    <citation type="submission" date="2015-06" db="EMBL/GenBank/DDBJ databases">
        <authorList>
            <person name="Kim K.M."/>
        </authorList>
    </citation>
    <scope>NUCLEOTIDE SEQUENCE [LARGE SCALE GENOMIC DNA]</scope>
    <source>
        <strain evidence="3 4">KCTC 22370</strain>
    </source>
</reference>
<name>A0A0G3XDN9_9SPHN</name>
<dbReference type="EMBL" id="CP011805">
    <property type="protein sequence ID" value="AKM08709.1"/>
    <property type="molecule type" value="Genomic_DNA"/>
</dbReference>
<accession>A0A0G3XDN9</accession>
<dbReference type="Proteomes" id="UP000037643">
    <property type="component" value="Chromosome"/>
</dbReference>
<feature type="domain" description="DUF4136" evidence="2">
    <location>
        <begin position="58"/>
        <end position="198"/>
    </location>
</feature>
<evidence type="ECO:0000313" key="4">
    <source>
        <dbReference type="Proteomes" id="UP000037643"/>
    </source>
</evidence>
<sequence precursor="true">MKAPLFQRLPAAFAVAALAGLSACATPAITGPVEVTRFVEPSANARLGQGTVFVETAPGAQADSLALAPYKQAVARELARLGYREAPRTGASQIAQVRVERFVSGPDGRRRGPVSVGVGGGTGSYGSGVGLGLNINLGGSGPQEMIGTQVGVMLRDKQSGETYWEGRAQFSVSENSQYAEPTASADAVAAALFRDFPGRNGETIEVKVPE</sequence>
<dbReference type="PATRIC" id="fig|543877.4.peg.2693"/>
<keyword evidence="4" id="KW-1185">Reference proteome</keyword>
<gene>
    <name evidence="3" type="ORF">AM2010_2654</name>
</gene>
<dbReference type="InterPro" id="IPR025411">
    <property type="entry name" value="DUF4136"/>
</dbReference>
<evidence type="ECO:0000256" key="1">
    <source>
        <dbReference type="SAM" id="SignalP"/>
    </source>
</evidence>
<dbReference type="AlphaFoldDB" id="A0A0G3XDN9"/>
<organism evidence="3 4">
    <name type="scientific">Pelagerythrobacter marensis</name>
    <dbReference type="NCBI Taxonomy" id="543877"/>
    <lineage>
        <taxon>Bacteria</taxon>
        <taxon>Pseudomonadati</taxon>
        <taxon>Pseudomonadota</taxon>
        <taxon>Alphaproteobacteria</taxon>
        <taxon>Sphingomonadales</taxon>
        <taxon>Erythrobacteraceae</taxon>
        <taxon>Pelagerythrobacter</taxon>
    </lineage>
</organism>
<dbReference type="OrthoDB" id="7428103at2"/>
<keyword evidence="1" id="KW-0732">Signal</keyword>
<dbReference type="Pfam" id="PF13590">
    <property type="entry name" value="DUF4136"/>
    <property type="match status" value="1"/>
</dbReference>
<evidence type="ECO:0000259" key="2">
    <source>
        <dbReference type="Pfam" id="PF13590"/>
    </source>
</evidence>
<evidence type="ECO:0000313" key="3">
    <source>
        <dbReference type="EMBL" id="AKM08709.1"/>
    </source>
</evidence>
<dbReference type="PROSITE" id="PS51257">
    <property type="entry name" value="PROKAR_LIPOPROTEIN"/>
    <property type="match status" value="1"/>
</dbReference>
<dbReference type="KEGG" id="amx:AM2010_2654"/>
<proteinExistence type="predicted"/>
<dbReference type="RefSeq" id="WP_053044095.1">
    <property type="nucleotide sequence ID" value="NZ_CP011805.1"/>
</dbReference>
<feature type="signal peptide" evidence="1">
    <location>
        <begin position="1"/>
        <end position="25"/>
    </location>
</feature>